<organism evidence="2 3">
    <name type="scientific">Desulfotomaculum copahuensis</name>
    <dbReference type="NCBI Taxonomy" id="1838280"/>
    <lineage>
        <taxon>Bacteria</taxon>
        <taxon>Bacillati</taxon>
        <taxon>Bacillota</taxon>
        <taxon>Clostridia</taxon>
        <taxon>Eubacteriales</taxon>
        <taxon>Desulfotomaculaceae</taxon>
        <taxon>Desulfotomaculum</taxon>
    </lineage>
</organism>
<accession>A0A1B7LEV5</accession>
<feature type="domain" description="DUF1638" evidence="1">
    <location>
        <begin position="41"/>
        <end position="208"/>
    </location>
</feature>
<dbReference type="InterPro" id="IPR012437">
    <property type="entry name" value="DUF1638"/>
</dbReference>
<dbReference type="OrthoDB" id="5415736at2"/>
<comment type="caution">
    <text evidence="2">The sequence shown here is derived from an EMBL/GenBank/DDBJ whole genome shotgun (WGS) entry which is preliminary data.</text>
</comment>
<dbReference type="RefSeq" id="WP_066668361.1">
    <property type="nucleotide sequence ID" value="NZ_LYVF01000158.1"/>
</dbReference>
<dbReference type="EMBL" id="LYVF01000158">
    <property type="protein sequence ID" value="OAT81830.1"/>
    <property type="molecule type" value="Genomic_DNA"/>
</dbReference>
<keyword evidence="3" id="KW-1185">Reference proteome</keyword>
<name>A0A1B7LEV5_9FIRM</name>
<dbReference type="AlphaFoldDB" id="A0A1B7LEV5"/>
<reference evidence="2 3" key="1">
    <citation type="submission" date="2016-04" db="EMBL/GenBank/DDBJ databases">
        <authorList>
            <person name="Evans L.H."/>
            <person name="Alamgir A."/>
            <person name="Owens N."/>
            <person name="Weber N.D."/>
            <person name="Virtaneva K."/>
            <person name="Barbian K."/>
            <person name="Babar A."/>
            <person name="Rosenke K."/>
        </authorList>
    </citation>
    <scope>NUCLEOTIDE SEQUENCE [LARGE SCALE GENOMIC DNA]</scope>
    <source>
        <strain evidence="2 3">LMa1</strain>
    </source>
</reference>
<sequence>MSADVSFKEYAIVACGTMSPELNHLAETGFLDAAKIIYTAPGLHQKPLELEKQLLKQLSEAKKYARKIIIVYGGTYCYINVREPLRTIDTVIDGMREEGYYIARTIVHNCVDMVASTEERDEIAAGGKIWFCTPGWLKYRNNVFEGWDKAHANENFPQYTGGAVMLDGVGLFNRYMEEKVEEILDFSDWMGIPLEARDVSLERFKNVLIAAMAEEDKPVS</sequence>
<gene>
    <name evidence="2" type="ORF">A6M21_09790</name>
</gene>
<evidence type="ECO:0000313" key="2">
    <source>
        <dbReference type="EMBL" id="OAT81830.1"/>
    </source>
</evidence>
<dbReference type="STRING" id="1838280.A6M21_09790"/>
<dbReference type="Proteomes" id="UP000078532">
    <property type="component" value="Unassembled WGS sequence"/>
</dbReference>
<dbReference type="Pfam" id="PF07796">
    <property type="entry name" value="DUF1638"/>
    <property type="match status" value="1"/>
</dbReference>
<protein>
    <recommendedName>
        <fullName evidence="1">DUF1638 domain-containing protein</fullName>
    </recommendedName>
</protein>
<evidence type="ECO:0000313" key="3">
    <source>
        <dbReference type="Proteomes" id="UP000078532"/>
    </source>
</evidence>
<proteinExistence type="predicted"/>
<evidence type="ECO:0000259" key="1">
    <source>
        <dbReference type="Pfam" id="PF07796"/>
    </source>
</evidence>